<reference evidence="4 5" key="1">
    <citation type="journal article" date="2020" name="IScience">
        <title>Genome Sequencing of the Endangered Kingdonia uniflora (Circaeasteraceae, Ranunculales) Reveals Potential Mechanisms of Evolutionary Specialization.</title>
        <authorList>
            <person name="Sun Y."/>
            <person name="Deng T."/>
            <person name="Zhang A."/>
            <person name="Moore M.J."/>
            <person name="Landis J.B."/>
            <person name="Lin N."/>
            <person name="Zhang H."/>
            <person name="Zhang X."/>
            <person name="Huang J."/>
            <person name="Zhang X."/>
            <person name="Sun H."/>
            <person name="Wang H."/>
        </authorList>
    </citation>
    <scope>NUCLEOTIDE SEQUENCE [LARGE SCALE GENOMIC DNA]</scope>
    <source>
        <strain evidence="4">TB1705</strain>
        <tissue evidence="4">Leaf</tissue>
    </source>
</reference>
<sequence>MQSEPVASRVLDSLINGSEFHHQSFISSFVLECYVAKGLVYDGLVLFSKIRSNRYKAETRGCIALLDALQLKGEVKMGWCFCGAIVRYGVFLDSGLVSVIARLLCKHGKVENAAGLLKSGVCSSRVIYGLVIDCYCKKGDFTAAVELLSDMYSKRLSPDFDIYSSMLDGACRFRNSRFVEMMVDDMFAKGFLPDTCFLDYNMIIEKLCKLRKTYAAEMFFERALVENSCLRHALYGSMLLALCKEAQVKEAMTMYKRIRLMGITFNVSCYFAFASILCNQEPSLEVERLLTDLIERGFLPSVSDLSKFLATQCNQGRWKQAEGLINIITEKGILPDFLCCCSLVEHYCSNKQIDLAVGLHDKMEKLGGTLDVVTYNGLLIGLFKGTMIEETIRVFDYMRKHNIGSSVSYSIMITGLCHAKEMRKAMKFHDEMLEMRLKPNEATYKRLVGRFCN</sequence>
<evidence type="ECO:0000256" key="1">
    <source>
        <dbReference type="ARBA" id="ARBA00007626"/>
    </source>
</evidence>
<dbReference type="Pfam" id="PF01535">
    <property type="entry name" value="PPR"/>
    <property type="match status" value="1"/>
</dbReference>
<evidence type="ECO:0000313" key="4">
    <source>
        <dbReference type="EMBL" id="KAF6162962.1"/>
    </source>
</evidence>
<dbReference type="OrthoDB" id="747253at2759"/>
<evidence type="ECO:0008006" key="6">
    <source>
        <dbReference type="Google" id="ProtNLM"/>
    </source>
</evidence>
<comment type="similarity">
    <text evidence="1">Belongs to the PPR family. P subfamily.</text>
</comment>
<dbReference type="PANTHER" id="PTHR47939:SF2">
    <property type="entry name" value="OS03G0782900 PROTEIN"/>
    <property type="match status" value="1"/>
</dbReference>
<dbReference type="InterPro" id="IPR002885">
    <property type="entry name" value="PPR_rpt"/>
</dbReference>
<proteinExistence type="inferred from homology"/>
<dbReference type="Proteomes" id="UP000541444">
    <property type="component" value="Unassembled WGS sequence"/>
</dbReference>
<feature type="repeat" description="PPR" evidence="3">
    <location>
        <begin position="405"/>
        <end position="439"/>
    </location>
</feature>
<feature type="repeat" description="PPR" evidence="3">
    <location>
        <begin position="124"/>
        <end position="158"/>
    </location>
</feature>
<keyword evidence="2" id="KW-0677">Repeat</keyword>
<feature type="repeat" description="PPR" evidence="3">
    <location>
        <begin position="371"/>
        <end position="401"/>
    </location>
</feature>
<dbReference type="EMBL" id="JACGCM010001009">
    <property type="protein sequence ID" value="KAF6162962.1"/>
    <property type="molecule type" value="Genomic_DNA"/>
</dbReference>
<dbReference type="Pfam" id="PF13041">
    <property type="entry name" value="PPR_2"/>
    <property type="match status" value="3"/>
</dbReference>
<dbReference type="Gene3D" id="1.25.40.10">
    <property type="entry name" value="Tetratricopeptide repeat domain"/>
    <property type="match status" value="4"/>
</dbReference>
<dbReference type="PANTHER" id="PTHR47939">
    <property type="entry name" value="MEMBRANE-ASSOCIATED SALT-INDUCIBLE PROTEIN-LIKE"/>
    <property type="match status" value="1"/>
</dbReference>
<feature type="repeat" description="PPR" evidence="3">
    <location>
        <begin position="159"/>
        <end position="193"/>
    </location>
</feature>
<name>A0A7J7N7D0_9MAGN</name>
<accession>A0A7J7N7D0</accession>
<evidence type="ECO:0000256" key="3">
    <source>
        <dbReference type="PROSITE-ProRule" id="PRU00708"/>
    </source>
</evidence>
<dbReference type="AlphaFoldDB" id="A0A7J7N7D0"/>
<keyword evidence="5" id="KW-1185">Reference proteome</keyword>
<protein>
    <recommendedName>
        <fullName evidence="6">Pentatricopeptide repeat-containing protein</fullName>
    </recommendedName>
</protein>
<evidence type="ECO:0000256" key="2">
    <source>
        <dbReference type="ARBA" id="ARBA00022737"/>
    </source>
</evidence>
<dbReference type="PROSITE" id="PS51375">
    <property type="entry name" value="PPR"/>
    <property type="match status" value="4"/>
</dbReference>
<gene>
    <name evidence="4" type="ORF">GIB67_021111</name>
</gene>
<organism evidence="4 5">
    <name type="scientific">Kingdonia uniflora</name>
    <dbReference type="NCBI Taxonomy" id="39325"/>
    <lineage>
        <taxon>Eukaryota</taxon>
        <taxon>Viridiplantae</taxon>
        <taxon>Streptophyta</taxon>
        <taxon>Embryophyta</taxon>
        <taxon>Tracheophyta</taxon>
        <taxon>Spermatophyta</taxon>
        <taxon>Magnoliopsida</taxon>
        <taxon>Ranunculales</taxon>
        <taxon>Circaeasteraceae</taxon>
        <taxon>Kingdonia</taxon>
    </lineage>
</organism>
<dbReference type="InterPro" id="IPR011990">
    <property type="entry name" value="TPR-like_helical_dom_sf"/>
</dbReference>
<comment type="caution">
    <text evidence="4">The sequence shown here is derived from an EMBL/GenBank/DDBJ whole genome shotgun (WGS) entry which is preliminary data.</text>
</comment>
<dbReference type="InterPro" id="IPR050667">
    <property type="entry name" value="PPR-containing_protein"/>
</dbReference>
<dbReference type="NCBIfam" id="TIGR00756">
    <property type="entry name" value="PPR"/>
    <property type="match status" value="4"/>
</dbReference>
<evidence type="ECO:0000313" key="5">
    <source>
        <dbReference type="Proteomes" id="UP000541444"/>
    </source>
</evidence>